<keyword evidence="3" id="KW-0808">Transferase</keyword>
<comment type="similarity">
    <text evidence="1">Belongs to the glycosyltransferase 34 family.</text>
</comment>
<keyword evidence="5" id="KW-0472">Membrane</keyword>
<dbReference type="Gene3D" id="3.90.550.10">
    <property type="entry name" value="Spore Coat Polysaccharide Biosynthesis Protein SpsA, Chain A"/>
    <property type="match status" value="1"/>
</dbReference>
<feature type="compositionally biased region" description="Basic and acidic residues" evidence="4">
    <location>
        <begin position="100"/>
        <end position="110"/>
    </location>
</feature>
<evidence type="ECO:0000256" key="5">
    <source>
        <dbReference type="SAM" id="Phobius"/>
    </source>
</evidence>
<reference evidence="6" key="1">
    <citation type="submission" date="2021-01" db="EMBL/GenBank/DDBJ databases">
        <authorList>
            <person name="Corre E."/>
            <person name="Pelletier E."/>
            <person name="Niang G."/>
            <person name="Scheremetjew M."/>
            <person name="Finn R."/>
            <person name="Kale V."/>
            <person name="Holt S."/>
            <person name="Cochrane G."/>
            <person name="Meng A."/>
            <person name="Brown T."/>
            <person name="Cohen L."/>
        </authorList>
    </citation>
    <scope>NUCLEOTIDE SEQUENCE</scope>
    <source>
        <strain evidence="6">Clade-A-BCC118000</strain>
    </source>
</reference>
<feature type="transmembrane region" description="Helical" evidence="5">
    <location>
        <begin position="118"/>
        <end position="135"/>
    </location>
</feature>
<keyword evidence="5" id="KW-0812">Transmembrane</keyword>
<evidence type="ECO:0000256" key="4">
    <source>
        <dbReference type="SAM" id="MobiDB-lite"/>
    </source>
</evidence>
<evidence type="ECO:0008006" key="7">
    <source>
        <dbReference type="Google" id="ProtNLM"/>
    </source>
</evidence>
<evidence type="ECO:0000256" key="3">
    <source>
        <dbReference type="ARBA" id="ARBA00022679"/>
    </source>
</evidence>
<proteinExistence type="inferred from homology"/>
<evidence type="ECO:0000313" key="6">
    <source>
        <dbReference type="EMBL" id="CAD8220900.1"/>
    </source>
</evidence>
<dbReference type="Pfam" id="PF05637">
    <property type="entry name" value="Glyco_transf_34"/>
    <property type="match status" value="2"/>
</dbReference>
<name>A0A7R9XR90_9CHLO</name>
<dbReference type="InterPro" id="IPR008630">
    <property type="entry name" value="Glyco_trans_34"/>
</dbReference>
<accession>A0A7R9XR90</accession>
<protein>
    <recommendedName>
        <fullName evidence="7">Nucleotide-diphospho-sugar transferase domain-containing protein</fullName>
    </recommendedName>
</protein>
<organism evidence="6">
    <name type="scientific">Ostreococcus sp. 'lucimarinus'</name>
    <dbReference type="NCBI Taxonomy" id="242159"/>
    <lineage>
        <taxon>Eukaryota</taxon>
        <taxon>Viridiplantae</taxon>
        <taxon>Chlorophyta</taxon>
        <taxon>Mamiellophyceae</taxon>
        <taxon>Mamiellales</taxon>
        <taxon>Bathycoccaceae</taxon>
        <taxon>Ostreococcus</taxon>
    </lineage>
</organism>
<feature type="compositionally biased region" description="Low complexity" evidence="4">
    <location>
        <begin position="1"/>
        <end position="11"/>
    </location>
</feature>
<keyword evidence="2" id="KW-0328">Glycosyltransferase</keyword>
<dbReference type="InterPro" id="IPR029044">
    <property type="entry name" value="Nucleotide-diphossugar_trans"/>
</dbReference>
<feature type="compositionally biased region" description="Basic and acidic residues" evidence="4">
    <location>
        <begin position="70"/>
        <end position="92"/>
    </location>
</feature>
<sequence>MTTPRARVAAHAARERDDVEDGGALGGATTTARARGHGNRSPRSMATHGFGQPTRRTPWGARLRATLGMDGRKTGERTRDGRRGRGRGRGDAREDEEDGDGSKGRRDGRREAERTSRLWWVCAAVLVWTFGPFAYKCAQGFNKVYGRRWFDPVERPVPCEPTSAAAAKLVDNSPLPGLLPADMTNLPSLLPKKFKIGMISLCDDGVEAICAQSMANKQAYADYHGYDLIVDEEIIDRNRPTSWSKLLAMRKYLPDYDFMLYVDVDTIIMNPEKKLEDIVDYNYDQMLAADKNGLNCGVWMVRNTPWMLWFIDEMWAQDQLVAPKTWNMLFKYEQRAFHYLYQSKIWRSKVKGDAYPKANTVRARTKVLNACVFNSQPSFYVKGDLLVHLAGLKGTVKCMWFRYYYKQSLNTIRAVGAVSSDADLPPPSIWTCLTRQT</sequence>
<dbReference type="PANTHER" id="PTHR31306:SF4">
    <property type="entry name" value="ALPHA-1,2-GALACTOSYLTRANSFERASE"/>
    <property type="match status" value="1"/>
</dbReference>
<dbReference type="GO" id="GO:0006487">
    <property type="term" value="P:protein N-linked glycosylation"/>
    <property type="evidence" value="ECO:0007669"/>
    <property type="project" value="TreeGrafter"/>
</dbReference>
<evidence type="ECO:0000256" key="2">
    <source>
        <dbReference type="ARBA" id="ARBA00022676"/>
    </source>
</evidence>
<feature type="region of interest" description="Disordered" evidence="4">
    <location>
        <begin position="1"/>
        <end position="110"/>
    </location>
</feature>
<dbReference type="SUPFAM" id="SSF53448">
    <property type="entry name" value="Nucleotide-diphospho-sugar transferases"/>
    <property type="match status" value="1"/>
</dbReference>
<dbReference type="GO" id="GO:0016757">
    <property type="term" value="F:glycosyltransferase activity"/>
    <property type="evidence" value="ECO:0007669"/>
    <property type="project" value="UniProtKB-KW"/>
</dbReference>
<dbReference type="GO" id="GO:0000139">
    <property type="term" value="C:Golgi membrane"/>
    <property type="evidence" value="ECO:0007669"/>
    <property type="project" value="TreeGrafter"/>
</dbReference>
<evidence type="ECO:0000256" key="1">
    <source>
        <dbReference type="ARBA" id="ARBA00005664"/>
    </source>
</evidence>
<gene>
    <name evidence="6" type="ORF">OLUC0939_LOCUS1620</name>
</gene>
<dbReference type="PANTHER" id="PTHR31306">
    <property type="entry name" value="ALPHA-1,6-MANNOSYLTRANSFERASE MNN11-RELATED"/>
    <property type="match status" value="1"/>
</dbReference>
<dbReference type="EMBL" id="HBDX01001893">
    <property type="protein sequence ID" value="CAD8220900.1"/>
    <property type="molecule type" value="Transcribed_RNA"/>
</dbReference>
<keyword evidence="5" id="KW-1133">Transmembrane helix</keyword>
<dbReference type="AlphaFoldDB" id="A0A7R9XR90"/>